<sequence length="73" mass="7817">MRARRQVFLGAITRLTVVTPGMTSGLRMTECSQSMSAIGSPTVHGERPSGTRSPVLGAGLDGNGMRWRWAASR</sequence>
<feature type="region of interest" description="Disordered" evidence="1">
    <location>
        <begin position="36"/>
        <end position="59"/>
    </location>
</feature>
<dbReference type="AlphaFoldDB" id="A0A1V3XY76"/>
<comment type="caution">
    <text evidence="2">The sequence shown here is derived from an EMBL/GenBank/DDBJ whole genome shotgun (WGS) entry which is preliminary data.</text>
</comment>
<accession>A0A1V3XY76</accession>
<name>A0A1V3XY76_MYCKA</name>
<reference evidence="2 3" key="1">
    <citation type="submission" date="2017-02" db="EMBL/GenBank/DDBJ databases">
        <title>Complete genome sequences of Mycobacterium kansasii strains isolated from rhesus macaques.</title>
        <authorList>
            <person name="Panda A."/>
            <person name="Nagaraj S."/>
            <person name="Zhao X."/>
            <person name="Tettelin H."/>
            <person name="Detolla L.J."/>
        </authorList>
    </citation>
    <scope>NUCLEOTIDE SEQUENCE [LARGE SCALE GENOMIC DNA]</scope>
    <source>
        <strain evidence="2 3">11-3469</strain>
    </source>
</reference>
<evidence type="ECO:0000256" key="1">
    <source>
        <dbReference type="SAM" id="MobiDB-lite"/>
    </source>
</evidence>
<evidence type="ECO:0000313" key="3">
    <source>
        <dbReference type="Proteomes" id="UP000188532"/>
    </source>
</evidence>
<protein>
    <submittedName>
        <fullName evidence="2">Uncharacterized protein</fullName>
    </submittedName>
</protein>
<organism evidence="2 3">
    <name type="scientific">Mycobacterium kansasii</name>
    <dbReference type="NCBI Taxonomy" id="1768"/>
    <lineage>
        <taxon>Bacteria</taxon>
        <taxon>Bacillati</taxon>
        <taxon>Actinomycetota</taxon>
        <taxon>Actinomycetes</taxon>
        <taxon>Mycobacteriales</taxon>
        <taxon>Mycobacteriaceae</taxon>
        <taxon>Mycobacterium</taxon>
    </lineage>
</organism>
<dbReference type="Proteomes" id="UP000188532">
    <property type="component" value="Unassembled WGS sequence"/>
</dbReference>
<dbReference type="EMBL" id="MVBN01000001">
    <property type="protein sequence ID" value="OOK84008.1"/>
    <property type="molecule type" value="Genomic_DNA"/>
</dbReference>
<proteinExistence type="predicted"/>
<gene>
    <name evidence="2" type="ORF">BZL29_0281</name>
</gene>
<evidence type="ECO:0000313" key="2">
    <source>
        <dbReference type="EMBL" id="OOK84008.1"/>
    </source>
</evidence>